<keyword evidence="8" id="KW-0732">Signal</keyword>
<comment type="caution">
    <text evidence="9">The sequence shown here is derived from an EMBL/GenBank/DDBJ whole genome shotgun (WGS) entry which is preliminary data.</text>
</comment>
<dbReference type="KEGG" id="cput:CONPUDRAFT_114086"/>
<evidence type="ECO:0000256" key="5">
    <source>
        <dbReference type="ARBA" id="ARBA00023002"/>
    </source>
</evidence>
<dbReference type="InterPro" id="IPR036396">
    <property type="entry name" value="Cyt_P450_sf"/>
</dbReference>
<comment type="similarity">
    <text evidence="2">Belongs to the cytochrome P450 family.</text>
</comment>
<evidence type="ECO:0000313" key="10">
    <source>
        <dbReference type="Proteomes" id="UP000053558"/>
    </source>
</evidence>
<dbReference type="GO" id="GO:0005506">
    <property type="term" value="F:iron ion binding"/>
    <property type="evidence" value="ECO:0007669"/>
    <property type="project" value="InterPro"/>
</dbReference>
<keyword evidence="3" id="KW-0349">Heme</keyword>
<accession>A0A5M3N3M6</accession>
<evidence type="ECO:0000256" key="2">
    <source>
        <dbReference type="ARBA" id="ARBA00010617"/>
    </source>
</evidence>
<dbReference type="OMA" id="WRMQRRI"/>
<evidence type="ECO:0000256" key="3">
    <source>
        <dbReference type="ARBA" id="ARBA00022617"/>
    </source>
</evidence>
<dbReference type="Proteomes" id="UP000053558">
    <property type="component" value="Unassembled WGS sequence"/>
</dbReference>
<dbReference type="OrthoDB" id="2685439at2759"/>
<evidence type="ECO:0000256" key="1">
    <source>
        <dbReference type="ARBA" id="ARBA00001971"/>
    </source>
</evidence>
<dbReference type="InterPro" id="IPR050364">
    <property type="entry name" value="Cytochrome_P450_fung"/>
</dbReference>
<evidence type="ECO:0000256" key="8">
    <source>
        <dbReference type="SAM" id="SignalP"/>
    </source>
</evidence>
<keyword evidence="10" id="KW-1185">Reference proteome</keyword>
<keyword evidence="7" id="KW-0503">Monooxygenase</keyword>
<dbReference type="InterPro" id="IPR001128">
    <property type="entry name" value="Cyt_P450"/>
</dbReference>
<dbReference type="GO" id="GO:0020037">
    <property type="term" value="F:heme binding"/>
    <property type="evidence" value="ECO:0007669"/>
    <property type="project" value="InterPro"/>
</dbReference>
<comment type="cofactor">
    <cofactor evidence="1">
        <name>heme</name>
        <dbReference type="ChEBI" id="CHEBI:30413"/>
    </cofactor>
</comment>
<feature type="non-terminal residue" evidence="9">
    <location>
        <position position="147"/>
    </location>
</feature>
<keyword evidence="5" id="KW-0560">Oxidoreductase</keyword>
<sequence length="147" mass="16958">MWATPYLILAALCVVVLHHRNGTRRRGALPPGPLGIPFIGSAFQVNAAKPWVTFCDWRRRYGDIVHCRIWGQDTIIVNSERVARELLDKRSSNYSDKTLIEATQAFGLDYSPGFTPYSDRWRMQRRIYHQALRPEAVVQYQALQLGR</sequence>
<dbReference type="Gene3D" id="1.10.630.10">
    <property type="entry name" value="Cytochrome P450"/>
    <property type="match status" value="1"/>
</dbReference>
<reference evidence="10" key="1">
    <citation type="journal article" date="2012" name="Science">
        <title>The Paleozoic origin of enzymatic lignin decomposition reconstructed from 31 fungal genomes.</title>
        <authorList>
            <person name="Floudas D."/>
            <person name="Binder M."/>
            <person name="Riley R."/>
            <person name="Barry K."/>
            <person name="Blanchette R.A."/>
            <person name="Henrissat B."/>
            <person name="Martinez A.T."/>
            <person name="Otillar R."/>
            <person name="Spatafora J.W."/>
            <person name="Yadav J.S."/>
            <person name="Aerts A."/>
            <person name="Benoit I."/>
            <person name="Boyd A."/>
            <person name="Carlson A."/>
            <person name="Copeland A."/>
            <person name="Coutinho P.M."/>
            <person name="de Vries R.P."/>
            <person name="Ferreira P."/>
            <person name="Findley K."/>
            <person name="Foster B."/>
            <person name="Gaskell J."/>
            <person name="Glotzer D."/>
            <person name="Gorecki P."/>
            <person name="Heitman J."/>
            <person name="Hesse C."/>
            <person name="Hori C."/>
            <person name="Igarashi K."/>
            <person name="Jurgens J.A."/>
            <person name="Kallen N."/>
            <person name="Kersten P."/>
            <person name="Kohler A."/>
            <person name="Kuees U."/>
            <person name="Kumar T.K.A."/>
            <person name="Kuo A."/>
            <person name="LaButti K."/>
            <person name="Larrondo L.F."/>
            <person name="Lindquist E."/>
            <person name="Ling A."/>
            <person name="Lombard V."/>
            <person name="Lucas S."/>
            <person name="Lundell T."/>
            <person name="Martin R."/>
            <person name="McLaughlin D.J."/>
            <person name="Morgenstern I."/>
            <person name="Morin E."/>
            <person name="Murat C."/>
            <person name="Nagy L.G."/>
            <person name="Nolan M."/>
            <person name="Ohm R.A."/>
            <person name="Patyshakuliyeva A."/>
            <person name="Rokas A."/>
            <person name="Ruiz-Duenas F.J."/>
            <person name="Sabat G."/>
            <person name="Salamov A."/>
            <person name="Samejima M."/>
            <person name="Schmutz J."/>
            <person name="Slot J.C."/>
            <person name="St John F."/>
            <person name="Stenlid J."/>
            <person name="Sun H."/>
            <person name="Sun S."/>
            <person name="Syed K."/>
            <person name="Tsang A."/>
            <person name="Wiebenga A."/>
            <person name="Young D."/>
            <person name="Pisabarro A."/>
            <person name="Eastwood D.C."/>
            <person name="Martin F."/>
            <person name="Cullen D."/>
            <person name="Grigoriev I.V."/>
            <person name="Hibbett D.S."/>
        </authorList>
    </citation>
    <scope>NUCLEOTIDE SEQUENCE [LARGE SCALE GENOMIC DNA]</scope>
    <source>
        <strain evidence="10">RWD-64-598 SS2</strain>
    </source>
</reference>
<name>A0A5M3N3M6_CONPW</name>
<dbReference type="EMBL" id="JH711573">
    <property type="protein sequence ID" value="EIW86000.1"/>
    <property type="molecule type" value="Genomic_DNA"/>
</dbReference>
<protein>
    <submittedName>
        <fullName evidence="9">Cytochrome P450</fullName>
    </submittedName>
</protein>
<evidence type="ECO:0000256" key="6">
    <source>
        <dbReference type="ARBA" id="ARBA00023004"/>
    </source>
</evidence>
<dbReference type="GO" id="GO:0016705">
    <property type="term" value="F:oxidoreductase activity, acting on paired donors, with incorporation or reduction of molecular oxygen"/>
    <property type="evidence" value="ECO:0007669"/>
    <property type="project" value="InterPro"/>
</dbReference>
<dbReference type="RefSeq" id="XP_007762971.1">
    <property type="nucleotide sequence ID" value="XM_007764781.1"/>
</dbReference>
<dbReference type="GO" id="GO:0004497">
    <property type="term" value="F:monooxygenase activity"/>
    <property type="evidence" value="ECO:0007669"/>
    <property type="project" value="UniProtKB-KW"/>
</dbReference>
<proteinExistence type="inferred from homology"/>
<evidence type="ECO:0000256" key="4">
    <source>
        <dbReference type="ARBA" id="ARBA00022723"/>
    </source>
</evidence>
<keyword evidence="6" id="KW-0408">Iron</keyword>
<feature type="chain" id="PRO_5024365951" evidence="8">
    <location>
        <begin position="19"/>
        <end position="147"/>
    </location>
</feature>
<keyword evidence="4" id="KW-0479">Metal-binding</keyword>
<dbReference type="PANTHER" id="PTHR46300:SF7">
    <property type="entry name" value="P450, PUTATIVE (EUROFUNG)-RELATED"/>
    <property type="match status" value="1"/>
</dbReference>
<evidence type="ECO:0000256" key="7">
    <source>
        <dbReference type="ARBA" id="ARBA00023033"/>
    </source>
</evidence>
<dbReference type="Pfam" id="PF00067">
    <property type="entry name" value="p450"/>
    <property type="match status" value="1"/>
</dbReference>
<organism evidence="9 10">
    <name type="scientific">Coniophora puteana (strain RWD-64-598)</name>
    <name type="common">Brown rot fungus</name>
    <dbReference type="NCBI Taxonomy" id="741705"/>
    <lineage>
        <taxon>Eukaryota</taxon>
        <taxon>Fungi</taxon>
        <taxon>Dikarya</taxon>
        <taxon>Basidiomycota</taxon>
        <taxon>Agaricomycotina</taxon>
        <taxon>Agaricomycetes</taxon>
        <taxon>Agaricomycetidae</taxon>
        <taxon>Boletales</taxon>
        <taxon>Coniophorineae</taxon>
        <taxon>Coniophoraceae</taxon>
        <taxon>Coniophora</taxon>
    </lineage>
</organism>
<dbReference type="GeneID" id="19199055"/>
<gene>
    <name evidence="9" type="ORF">CONPUDRAFT_114086</name>
</gene>
<evidence type="ECO:0000313" key="9">
    <source>
        <dbReference type="EMBL" id="EIW86000.1"/>
    </source>
</evidence>
<dbReference type="PANTHER" id="PTHR46300">
    <property type="entry name" value="P450, PUTATIVE (EUROFUNG)-RELATED-RELATED"/>
    <property type="match status" value="1"/>
</dbReference>
<feature type="signal peptide" evidence="8">
    <location>
        <begin position="1"/>
        <end position="18"/>
    </location>
</feature>
<dbReference type="SUPFAM" id="SSF48264">
    <property type="entry name" value="Cytochrome P450"/>
    <property type="match status" value="1"/>
</dbReference>
<dbReference type="AlphaFoldDB" id="A0A5M3N3M6"/>